<dbReference type="Pfam" id="PF03781">
    <property type="entry name" value="FGE-sulfatase"/>
    <property type="match status" value="1"/>
</dbReference>
<dbReference type="Gene3D" id="3.90.1580.10">
    <property type="entry name" value="paralog of FGE (formylglycine-generating enzyme)"/>
    <property type="match status" value="1"/>
</dbReference>
<accession>A0A2T1DWZ6</accession>
<dbReference type="GO" id="GO:0120147">
    <property type="term" value="F:formylglycine-generating oxidase activity"/>
    <property type="evidence" value="ECO:0007669"/>
    <property type="project" value="TreeGrafter"/>
</dbReference>
<gene>
    <name evidence="2" type="ORF">C7B82_24815</name>
</gene>
<keyword evidence="3" id="KW-1185">Reference proteome</keyword>
<dbReference type="PANTHER" id="PTHR23150">
    <property type="entry name" value="SULFATASE MODIFYING FACTOR 1, 2"/>
    <property type="match status" value="1"/>
</dbReference>
<evidence type="ECO:0000313" key="3">
    <source>
        <dbReference type="Proteomes" id="UP000239576"/>
    </source>
</evidence>
<evidence type="ECO:0000259" key="1">
    <source>
        <dbReference type="Pfam" id="PF03781"/>
    </source>
</evidence>
<feature type="domain" description="Sulfatase-modifying factor enzyme-like" evidence="1">
    <location>
        <begin position="90"/>
        <end position="213"/>
    </location>
</feature>
<dbReference type="InterPro" id="IPR042095">
    <property type="entry name" value="SUMF_sf"/>
</dbReference>
<reference evidence="2 3" key="2">
    <citation type="submission" date="2018-03" db="EMBL/GenBank/DDBJ databases">
        <title>The ancient ancestry and fast evolution of plastids.</title>
        <authorList>
            <person name="Moore K.R."/>
            <person name="Magnabosco C."/>
            <person name="Momper L."/>
            <person name="Gold D.A."/>
            <person name="Bosak T."/>
            <person name="Fournier G.P."/>
        </authorList>
    </citation>
    <scope>NUCLEOTIDE SEQUENCE [LARGE SCALE GENOMIC DNA]</scope>
    <source>
        <strain evidence="2 3">ULC18</strain>
    </source>
</reference>
<sequence>MLNGLKARAVPDKKPSFPGAVVPKAERVEPEPVAFPGTEATVETAAGSGLKLQLFDFTVVTVNERGEQVKSEKGTARSFQEDLGYGVGLEMVSILGGAFVMGAPQTEVESRDWERPQHLVRFKPFCMGKYLVTQEQWFAVSELPKVNSAIRSDPSRFKGLKRPVTEVFWDEAVEFCDRLSQKTGREYRLPSEAEWEYACRAGTTTPFHFGETITTDLANYRSMDIEPI</sequence>
<dbReference type="PANTHER" id="PTHR23150:SF19">
    <property type="entry name" value="FORMYLGLYCINE-GENERATING ENZYME"/>
    <property type="match status" value="1"/>
</dbReference>
<proteinExistence type="predicted"/>
<dbReference type="InterPro" id="IPR051043">
    <property type="entry name" value="Sulfatase_Mod_Factor_Kinase"/>
</dbReference>
<dbReference type="OrthoDB" id="3981129at2"/>
<dbReference type="EMBL" id="PVWK01000135">
    <property type="protein sequence ID" value="PSB25010.1"/>
    <property type="molecule type" value="Genomic_DNA"/>
</dbReference>
<dbReference type="InterPro" id="IPR005532">
    <property type="entry name" value="SUMF_dom"/>
</dbReference>
<reference evidence="3" key="1">
    <citation type="submission" date="2018-02" db="EMBL/GenBank/DDBJ databases">
        <authorList>
            <person name="Moore K."/>
            <person name="Momper L."/>
        </authorList>
    </citation>
    <scope>NUCLEOTIDE SEQUENCE [LARGE SCALE GENOMIC DNA]</scope>
    <source>
        <strain evidence="3">ULC18</strain>
    </source>
</reference>
<organism evidence="2 3">
    <name type="scientific">Stenomitos frigidus ULC18</name>
    <dbReference type="NCBI Taxonomy" id="2107698"/>
    <lineage>
        <taxon>Bacteria</taxon>
        <taxon>Bacillati</taxon>
        <taxon>Cyanobacteriota</taxon>
        <taxon>Cyanophyceae</taxon>
        <taxon>Leptolyngbyales</taxon>
        <taxon>Leptolyngbyaceae</taxon>
        <taxon>Stenomitos</taxon>
    </lineage>
</organism>
<dbReference type="Proteomes" id="UP000239576">
    <property type="component" value="Unassembled WGS sequence"/>
</dbReference>
<dbReference type="InterPro" id="IPR016187">
    <property type="entry name" value="CTDL_fold"/>
</dbReference>
<dbReference type="SUPFAM" id="SSF56436">
    <property type="entry name" value="C-type lectin-like"/>
    <property type="match status" value="1"/>
</dbReference>
<dbReference type="AlphaFoldDB" id="A0A2T1DWZ6"/>
<name>A0A2T1DWZ6_9CYAN</name>
<protein>
    <recommendedName>
        <fullName evidence="1">Sulfatase-modifying factor enzyme-like domain-containing protein</fullName>
    </recommendedName>
</protein>
<evidence type="ECO:0000313" key="2">
    <source>
        <dbReference type="EMBL" id="PSB25010.1"/>
    </source>
</evidence>
<comment type="caution">
    <text evidence="2">The sequence shown here is derived from an EMBL/GenBank/DDBJ whole genome shotgun (WGS) entry which is preliminary data.</text>
</comment>